<organism evidence="3 4">
    <name type="scientific">Nocardioides aromaticivorans</name>
    <dbReference type="NCBI Taxonomy" id="200618"/>
    <lineage>
        <taxon>Bacteria</taxon>
        <taxon>Bacillati</taxon>
        <taxon>Actinomycetota</taxon>
        <taxon>Actinomycetes</taxon>
        <taxon>Propionibacteriales</taxon>
        <taxon>Nocardioidaceae</taxon>
        <taxon>Nocardioides</taxon>
    </lineage>
</organism>
<feature type="signal peptide" evidence="1">
    <location>
        <begin position="1"/>
        <end position="21"/>
    </location>
</feature>
<reference evidence="3 4" key="1">
    <citation type="submission" date="2017-06" db="EMBL/GenBank/DDBJ databases">
        <title>Complete Genome Sequence of the Soil Carbazole-Degrading Bacterium Nocardioides aromaticivorans IC177.</title>
        <authorList>
            <person name="Vejarano F."/>
            <person name="Suzuki-Minakuchi C."/>
            <person name="Ohtsubo Y."/>
            <person name="Tsuda M."/>
            <person name="Okada K."/>
            <person name="Nojiri H."/>
        </authorList>
    </citation>
    <scope>NUCLEOTIDE SEQUENCE [LARGE SCALE GENOMIC DNA]</scope>
    <source>
        <strain evidence="3 4">IC177</strain>
    </source>
</reference>
<dbReference type="RefSeq" id="WP_207006080.1">
    <property type="nucleotide sequence ID" value="NZ_CP022295.1"/>
</dbReference>
<dbReference type="PANTHER" id="PTHR37957:SF1">
    <property type="entry name" value="PHYTASE-LIKE DOMAIN-CONTAINING PROTEIN"/>
    <property type="match status" value="1"/>
</dbReference>
<feature type="domain" description="Phytase-like" evidence="2">
    <location>
        <begin position="53"/>
        <end position="365"/>
    </location>
</feature>
<evidence type="ECO:0000313" key="3">
    <source>
        <dbReference type="EMBL" id="QSR26961.1"/>
    </source>
</evidence>
<feature type="chain" id="PRO_5045698345" evidence="1">
    <location>
        <begin position="22"/>
        <end position="393"/>
    </location>
</feature>
<accession>A0ABX7PLV5</accession>
<evidence type="ECO:0000256" key="1">
    <source>
        <dbReference type="SAM" id="SignalP"/>
    </source>
</evidence>
<dbReference type="PANTHER" id="PTHR37957">
    <property type="entry name" value="BLR7070 PROTEIN"/>
    <property type="match status" value="1"/>
</dbReference>
<evidence type="ECO:0000313" key="4">
    <source>
        <dbReference type="Proteomes" id="UP000662818"/>
    </source>
</evidence>
<sequence>MRLLPAVSLLAVTVLATPAVAADTSYVDKRVTLPAIALEDVQSTVLDDHGVELGGIGSGLFALGRNEYWTVTDRGPNGEVGDARTFVVPEFTPTLVKVRARGNTLQVLETIPLTTPAGEPVTGLPNFAVAGDPAPVLADGTTPVAYNGNGLDTEGVVRTADGHFWLVDEYGPSIVEVDAAGHVVARHVPAGLEDDYVAAGADHPISGSLPAGLSARRGNRGFEDIALLPDGHTVVAALQSSVVVPGDRDRIITELVAFDTTTGTTVHEYGYRFDAPSTFAAGTRGRDLKISALVPVDQTHVIVEERTDTEARFHTIELDPADPLVTEADKTLLVNLAGVAGVPGKVEGAALKNASTLVVISDNDFGFVPRAYGLDEDVDPSGVRTVLAEVKLP</sequence>
<protein>
    <submittedName>
        <fullName evidence="3">Tat pathway signal protein</fullName>
    </submittedName>
</protein>
<name>A0ABX7PLV5_9ACTN</name>
<dbReference type="Pfam" id="PF13449">
    <property type="entry name" value="Phytase-like"/>
    <property type="match status" value="1"/>
</dbReference>
<keyword evidence="1" id="KW-0732">Signal</keyword>
<gene>
    <name evidence="3" type="ORF">CFH99_15125</name>
</gene>
<dbReference type="EMBL" id="CP022295">
    <property type="protein sequence ID" value="QSR26961.1"/>
    <property type="molecule type" value="Genomic_DNA"/>
</dbReference>
<dbReference type="InterPro" id="IPR027372">
    <property type="entry name" value="Phytase-like_dom"/>
</dbReference>
<keyword evidence="4" id="KW-1185">Reference proteome</keyword>
<proteinExistence type="predicted"/>
<dbReference type="Proteomes" id="UP000662818">
    <property type="component" value="Chromosome"/>
</dbReference>
<evidence type="ECO:0000259" key="2">
    <source>
        <dbReference type="Pfam" id="PF13449"/>
    </source>
</evidence>